<comment type="subcellular location">
    <subcellularLocation>
        <location evidence="1">Cytoplasm</location>
    </subcellularLocation>
</comment>
<dbReference type="PANTHER" id="PTHR45008">
    <property type="entry name" value="PTS SYSTEM GLUCOSE-SPECIFIC EIIA COMPONENT"/>
    <property type="match status" value="1"/>
</dbReference>
<keyword evidence="13" id="KW-1185">Reference proteome</keyword>
<dbReference type="SUPFAM" id="SSF51261">
    <property type="entry name" value="Duplicated hybrid motif"/>
    <property type="match status" value="1"/>
</dbReference>
<dbReference type="InterPro" id="IPR001127">
    <property type="entry name" value="PTS_EIIA_1_perm"/>
</dbReference>
<organism evidence="12 13">
    <name type="scientific">Deefgea chitinilytica</name>
    <dbReference type="NCBI Taxonomy" id="570276"/>
    <lineage>
        <taxon>Bacteria</taxon>
        <taxon>Pseudomonadati</taxon>
        <taxon>Pseudomonadota</taxon>
        <taxon>Betaproteobacteria</taxon>
        <taxon>Neisseriales</taxon>
        <taxon>Chitinibacteraceae</taxon>
        <taxon>Deefgea</taxon>
    </lineage>
</organism>
<dbReference type="InterPro" id="IPR050890">
    <property type="entry name" value="PTS_EIIA_component"/>
</dbReference>
<evidence type="ECO:0000256" key="6">
    <source>
        <dbReference type="ARBA" id="ARBA00022777"/>
    </source>
</evidence>
<evidence type="ECO:0000256" key="10">
    <source>
        <dbReference type="ARBA" id="ARBA00042873"/>
    </source>
</evidence>
<name>A0ABS2C9D3_9NEIS</name>
<keyword evidence="3" id="KW-0762">Sugar transport</keyword>
<keyword evidence="2" id="KW-0813">Transport</keyword>
<feature type="domain" description="PTS EIIA type-1" evidence="11">
    <location>
        <begin position="52"/>
        <end position="156"/>
    </location>
</feature>
<evidence type="ECO:0000256" key="5">
    <source>
        <dbReference type="ARBA" id="ARBA00022683"/>
    </source>
</evidence>
<dbReference type="EMBL" id="WOFE01000001">
    <property type="protein sequence ID" value="MBM5570755.1"/>
    <property type="molecule type" value="Genomic_DNA"/>
</dbReference>
<proteinExistence type="predicted"/>
<dbReference type="PROSITE" id="PS51093">
    <property type="entry name" value="PTS_EIIA_TYPE_1"/>
    <property type="match status" value="1"/>
</dbReference>
<keyword evidence="5" id="KW-0598">Phosphotransferase system</keyword>
<comment type="caution">
    <text evidence="12">The sequence shown here is derived from an EMBL/GenBank/DDBJ whole genome shotgun (WGS) entry which is preliminary data.</text>
</comment>
<dbReference type="PROSITE" id="PS00371">
    <property type="entry name" value="PTS_EIIA_TYPE_1_HIS"/>
    <property type="match status" value="1"/>
</dbReference>
<keyword evidence="6" id="KW-0418">Kinase</keyword>
<sequence>MAYSIGCSTKKVAEVTPAATPAASVAPVANSNETVLLAPVSGEVVAIEDVPDAAFASKAVGEGVAIRPTGKLVVAPCDGELVKIFNTNHAFALVTDSGAELIVHIGIETVKLGGQGFTRLAQQGSRVKAGEPVLELDLDYLAANAASTISPVILSNADDFTAPEAVASGSVEAGKTVLYRFKTK</sequence>
<evidence type="ECO:0000256" key="8">
    <source>
        <dbReference type="ARBA" id="ARBA00042296"/>
    </source>
</evidence>
<protein>
    <recommendedName>
        <fullName evidence="7">PTS system glucose-specific EIIA component</fullName>
    </recommendedName>
    <alternativeName>
        <fullName evidence="10">EIIA-Glc</fullName>
    </alternativeName>
    <alternativeName>
        <fullName evidence="9">EIII-Glc</fullName>
    </alternativeName>
    <alternativeName>
        <fullName evidence="8">Glucose-specific phosphotransferase enzyme IIA component</fullName>
    </alternativeName>
</protein>
<evidence type="ECO:0000259" key="11">
    <source>
        <dbReference type="PROSITE" id="PS51093"/>
    </source>
</evidence>
<dbReference type="Pfam" id="PF00358">
    <property type="entry name" value="PTS_EIIA_1"/>
    <property type="match status" value="1"/>
</dbReference>
<gene>
    <name evidence="12" type="ORF">GM173_04070</name>
</gene>
<dbReference type="PANTHER" id="PTHR45008:SF1">
    <property type="entry name" value="PTS SYSTEM GLUCOSE-SPECIFIC EIIA COMPONENT"/>
    <property type="match status" value="1"/>
</dbReference>
<evidence type="ECO:0000256" key="7">
    <source>
        <dbReference type="ARBA" id="ARBA00039163"/>
    </source>
</evidence>
<evidence type="ECO:0000256" key="2">
    <source>
        <dbReference type="ARBA" id="ARBA00022448"/>
    </source>
</evidence>
<evidence type="ECO:0000256" key="4">
    <source>
        <dbReference type="ARBA" id="ARBA00022679"/>
    </source>
</evidence>
<evidence type="ECO:0000313" key="13">
    <source>
        <dbReference type="Proteomes" id="UP001195660"/>
    </source>
</evidence>
<dbReference type="Proteomes" id="UP001195660">
    <property type="component" value="Unassembled WGS sequence"/>
</dbReference>
<accession>A0ABS2C9D3</accession>
<evidence type="ECO:0000313" key="12">
    <source>
        <dbReference type="EMBL" id="MBM5570755.1"/>
    </source>
</evidence>
<reference evidence="12 13" key="1">
    <citation type="submission" date="2019-11" db="EMBL/GenBank/DDBJ databases">
        <title>Novel Deefgea species.</title>
        <authorList>
            <person name="Han J.-H."/>
        </authorList>
    </citation>
    <scope>NUCLEOTIDE SEQUENCE [LARGE SCALE GENOMIC DNA]</scope>
    <source>
        <strain evidence="12 13">LMG 24817</strain>
    </source>
</reference>
<evidence type="ECO:0000256" key="1">
    <source>
        <dbReference type="ARBA" id="ARBA00004496"/>
    </source>
</evidence>
<dbReference type="NCBIfam" id="TIGR00830">
    <property type="entry name" value="PTBA"/>
    <property type="match status" value="1"/>
</dbReference>
<dbReference type="Gene3D" id="2.70.70.10">
    <property type="entry name" value="Glucose Permease (Domain IIA)"/>
    <property type="match status" value="1"/>
</dbReference>
<evidence type="ECO:0000256" key="3">
    <source>
        <dbReference type="ARBA" id="ARBA00022597"/>
    </source>
</evidence>
<keyword evidence="4" id="KW-0808">Transferase</keyword>
<evidence type="ECO:0000256" key="9">
    <source>
        <dbReference type="ARBA" id="ARBA00042526"/>
    </source>
</evidence>
<dbReference type="InterPro" id="IPR011055">
    <property type="entry name" value="Dup_hybrid_motif"/>
</dbReference>